<dbReference type="InterPro" id="IPR025649">
    <property type="entry name" value="DUF4360"/>
</dbReference>
<name>A0AAD5Q812_PYTIN</name>
<dbReference type="EMBL" id="JAKCXM010000303">
    <property type="protein sequence ID" value="KAJ0396267.1"/>
    <property type="molecule type" value="Genomic_DNA"/>
</dbReference>
<evidence type="ECO:0000313" key="2">
    <source>
        <dbReference type="EMBL" id="KAJ0396267.1"/>
    </source>
</evidence>
<dbReference type="AlphaFoldDB" id="A0AAD5Q812"/>
<reference evidence="2" key="1">
    <citation type="submission" date="2021-12" db="EMBL/GenBank/DDBJ databases">
        <title>Prjna785345.</title>
        <authorList>
            <person name="Rujirawat T."/>
            <person name="Krajaejun T."/>
        </authorList>
    </citation>
    <scope>NUCLEOTIDE SEQUENCE</scope>
    <source>
        <strain evidence="2">Pi057C3</strain>
    </source>
</reference>
<evidence type="ECO:0000313" key="3">
    <source>
        <dbReference type="Proteomes" id="UP001209570"/>
    </source>
</evidence>
<evidence type="ECO:0000256" key="1">
    <source>
        <dbReference type="SAM" id="SignalP"/>
    </source>
</evidence>
<accession>A0AAD5Q812</accession>
<dbReference type="PANTHER" id="PTHR38847:SF1">
    <property type="entry name" value="PSEUDOURIDINE SYNTHASE RSUA_RLUA-LIKE DOMAIN-CONTAINING PROTEIN"/>
    <property type="match status" value="1"/>
</dbReference>
<evidence type="ECO:0008006" key="4">
    <source>
        <dbReference type="Google" id="ProtNLM"/>
    </source>
</evidence>
<feature type="chain" id="PRO_5041921982" description="DUF4360 domain-containing protein" evidence="1">
    <location>
        <begin position="21"/>
        <end position="202"/>
    </location>
</feature>
<proteinExistence type="predicted"/>
<organism evidence="2 3">
    <name type="scientific">Pythium insidiosum</name>
    <name type="common">Pythiosis disease agent</name>
    <dbReference type="NCBI Taxonomy" id="114742"/>
    <lineage>
        <taxon>Eukaryota</taxon>
        <taxon>Sar</taxon>
        <taxon>Stramenopiles</taxon>
        <taxon>Oomycota</taxon>
        <taxon>Peronosporomycetes</taxon>
        <taxon>Pythiales</taxon>
        <taxon>Pythiaceae</taxon>
        <taxon>Pythium</taxon>
    </lineage>
</organism>
<dbReference type="PANTHER" id="PTHR38847">
    <property type="match status" value="1"/>
</dbReference>
<keyword evidence="1" id="KW-0732">Signal</keyword>
<dbReference type="Pfam" id="PF14273">
    <property type="entry name" value="DUF4360"/>
    <property type="match status" value="1"/>
</dbReference>
<dbReference type="Proteomes" id="UP001209570">
    <property type="component" value="Unassembled WGS sequence"/>
</dbReference>
<protein>
    <recommendedName>
        <fullName evidence="4">DUF4360 domain-containing protein</fullName>
    </recommendedName>
</protein>
<gene>
    <name evidence="2" type="ORF">P43SY_003854</name>
</gene>
<sequence>MPPTVLVSLLLATLSAAAQAAEPVFSFGAPTFFGSGCPANSLEIITSADGQSVSMLFSEFAAATSGARTRDRKSCNLAVPVTLKPGVSLGVYRVDYRGNAYVPDVRGASADFTASYFFAGATGPTYSKRWGPSTDEAIMITNRLSVSSVVWSPCGAATTFRVNAAVTASKPSPRAEDPQIAIDTTDITVDDSMRFYVTYKTC</sequence>
<feature type="signal peptide" evidence="1">
    <location>
        <begin position="1"/>
        <end position="20"/>
    </location>
</feature>
<comment type="caution">
    <text evidence="2">The sequence shown here is derived from an EMBL/GenBank/DDBJ whole genome shotgun (WGS) entry which is preliminary data.</text>
</comment>
<keyword evidence="3" id="KW-1185">Reference proteome</keyword>